<dbReference type="Gene3D" id="1.10.3710.10">
    <property type="entry name" value="DNA polymerase III clamp loader subunits, C-terminal domain"/>
    <property type="match status" value="1"/>
</dbReference>
<dbReference type="GO" id="GO:0005524">
    <property type="term" value="F:ATP binding"/>
    <property type="evidence" value="ECO:0007669"/>
    <property type="project" value="UniProtKB-KW"/>
</dbReference>
<accession>A0A4R9A4Y2</accession>
<evidence type="ECO:0000259" key="6">
    <source>
        <dbReference type="SMART" id="SM00382"/>
    </source>
</evidence>
<dbReference type="GO" id="GO:0003677">
    <property type="term" value="F:DNA binding"/>
    <property type="evidence" value="ECO:0007669"/>
    <property type="project" value="InterPro"/>
</dbReference>
<dbReference type="Gene3D" id="1.20.272.10">
    <property type="match status" value="1"/>
</dbReference>
<dbReference type="SUPFAM" id="SSF48019">
    <property type="entry name" value="post-AAA+ oligomerization domain-like"/>
    <property type="match status" value="1"/>
</dbReference>
<proteinExistence type="inferred from homology"/>
<dbReference type="GO" id="GO:0017116">
    <property type="term" value="F:single-stranded DNA helicase activity"/>
    <property type="evidence" value="ECO:0007669"/>
    <property type="project" value="TreeGrafter"/>
</dbReference>
<organism evidence="7 8">
    <name type="scientific">Cryobacterium frigoriphilum</name>
    <dbReference type="NCBI Taxonomy" id="1259150"/>
    <lineage>
        <taxon>Bacteria</taxon>
        <taxon>Bacillati</taxon>
        <taxon>Actinomycetota</taxon>
        <taxon>Actinomycetes</taxon>
        <taxon>Micrococcales</taxon>
        <taxon>Microbacteriaceae</taxon>
        <taxon>Cryobacterium</taxon>
    </lineage>
</organism>
<comment type="caution">
    <text evidence="7">The sequence shown here is derived from an EMBL/GenBank/DDBJ whole genome shotgun (WGS) entry which is preliminary data.</text>
</comment>
<dbReference type="PANTHER" id="PTHR13779:SF7">
    <property type="entry name" value="ATPASE WRNIP1"/>
    <property type="match status" value="1"/>
</dbReference>
<dbReference type="Pfam" id="PF16193">
    <property type="entry name" value="AAA_assoc_2"/>
    <property type="match status" value="1"/>
</dbReference>
<keyword evidence="4" id="KW-0547">Nucleotide-binding</keyword>
<dbReference type="FunFam" id="3.40.50.300:FF:000137">
    <property type="entry name" value="Replication-associated recombination protein A"/>
    <property type="match status" value="1"/>
</dbReference>
<dbReference type="GO" id="GO:0016887">
    <property type="term" value="F:ATP hydrolysis activity"/>
    <property type="evidence" value="ECO:0007669"/>
    <property type="project" value="InterPro"/>
</dbReference>
<reference evidence="7 8" key="1">
    <citation type="submission" date="2019-03" db="EMBL/GenBank/DDBJ databases">
        <title>Genomics of glacier-inhabiting Cryobacterium strains.</title>
        <authorList>
            <person name="Liu Q."/>
            <person name="Xin Y.-H."/>
        </authorList>
    </citation>
    <scope>NUCLEOTIDE SEQUENCE [LARGE SCALE GENOMIC DNA]</scope>
    <source>
        <strain evidence="7 8">Hh14</strain>
    </source>
</reference>
<dbReference type="EMBL" id="SOHE01000030">
    <property type="protein sequence ID" value="TFD52174.1"/>
    <property type="molecule type" value="Genomic_DNA"/>
</dbReference>
<dbReference type="SUPFAM" id="SSF52540">
    <property type="entry name" value="P-loop containing nucleoside triphosphate hydrolases"/>
    <property type="match status" value="1"/>
</dbReference>
<evidence type="ECO:0000256" key="5">
    <source>
        <dbReference type="ARBA" id="ARBA00022840"/>
    </source>
</evidence>
<dbReference type="OrthoDB" id="9778364at2"/>
<comment type="similarity">
    <text evidence="2">Belongs to the AAA ATPase family. RarA/MGS1/WRNIP1 subfamily.</text>
</comment>
<protein>
    <submittedName>
        <fullName evidence="7">Replication-associated recombination protein A</fullName>
    </submittedName>
</protein>
<dbReference type="Gene3D" id="3.40.50.300">
    <property type="entry name" value="P-loop containing nucleotide triphosphate hydrolases"/>
    <property type="match status" value="1"/>
</dbReference>
<dbReference type="InterPro" id="IPR003593">
    <property type="entry name" value="AAA+_ATPase"/>
</dbReference>
<dbReference type="InterPro" id="IPR008921">
    <property type="entry name" value="DNA_pol3_clamp-load_cplx_C"/>
</dbReference>
<feature type="domain" description="AAA+ ATPase" evidence="6">
    <location>
        <begin position="50"/>
        <end position="166"/>
    </location>
</feature>
<dbReference type="InterPro" id="IPR027417">
    <property type="entry name" value="P-loop_NTPase"/>
</dbReference>
<dbReference type="InterPro" id="IPR051314">
    <property type="entry name" value="AAA_ATPase_RarA/MGS1/WRNIP1"/>
</dbReference>
<dbReference type="GO" id="GO:0008047">
    <property type="term" value="F:enzyme activator activity"/>
    <property type="evidence" value="ECO:0007669"/>
    <property type="project" value="TreeGrafter"/>
</dbReference>
<evidence type="ECO:0000256" key="2">
    <source>
        <dbReference type="ARBA" id="ARBA00008959"/>
    </source>
</evidence>
<gene>
    <name evidence="7" type="ORF">E3T55_06845</name>
</gene>
<evidence type="ECO:0000256" key="1">
    <source>
        <dbReference type="ARBA" id="ARBA00002393"/>
    </source>
</evidence>
<dbReference type="InterPro" id="IPR003959">
    <property type="entry name" value="ATPase_AAA_core"/>
</dbReference>
<dbReference type="GO" id="GO:0000731">
    <property type="term" value="P:DNA synthesis involved in DNA repair"/>
    <property type="evidence" value="ECO:0007669"/>
    <property type="project" value="TreeGrafter"/>
</dbReference>
<dbReference type="Gene3D" id="1.10.8.60">
    <property type="match status" value="1"/>
</dbReference>
<keyword evidence="8" id="KW-1185">Reference proteome</keyword>
<name>A0A4R9A4Y2_9MICO</name>
<evidence type="ECO:0000313" key="8">
    <source>
        <dbReference type="Proteomes" id="UP000297447"/>
    </source>
</evidence>
<sequence length="442" mass="48670">MSETPSLFDVDDASRPLADRLRPRTLQEVVGQGHVLGADAPIGRMVHAQRLVSMVLWGPPGCGKTTIARLLAKQTDLAFESLSATFSGVADLRKVFQGAQRRREVGQGTLLFVDEVHRFNRAQQDSFLPFVENGTIVLVGATTENPSFELNGALLSRCQVFVLRRLADPALRTLLTRAEDLSGRVLPLDTAATDSLVALADGDGRYLLNLVEQLLTLPEDAAPLNTIGLAQLVQKRAPLYDKTQESHYNFISALHKAMRGSDPDAALYWLARMLDGGEDPLYIARRLVRFANEDIAIADPQAIHQALAAWDVYERLGSPEGELAIAQAVVYLATAPKSIAVYRGFIQAMREAKATGSLMPPAHILNAPTKLMKQLGYGDGYEYDPDTTDGFSGQNYFPDGIQRTRFYEPTNNGYEGAIADRLRHWQQLRDAPRDTNAPNDRT</sequence>
<evidence type="ECO:0000313" key="7">
    <source>
        <dbReference type="EMBL" id="TFD52174.1"/>
    </source>
</evidence>
<dbReference type="SMART" id="SM00382">
    <property type="entry name" value="AAA"/>
    <property type="match status" value="1"/>
</dbReference>
<dbReference type="Pfam" id="PF00004">
    <property type="entry name" value="AAA"/>
    <property type="match status" value="1"/>
</dbReference>
<dbReference type="AlphaFoldDB" id="A0A4R9A4Y2"/>
<comment type="function">
    <text evidence="1">DNA-dependent ATPase that plays important roles in cellular responses to stalled DNA replication processes.</text>
</comment>
<dbReference type="GO" id="GO:0006261">
    <property type="term" value="P:DNA-templated DNA replication"/>
    <property type="evidence" value="ECO:0007669"/>
    <property type="project" value="TreeGrafter"/>
</dbReference>
<dbReference type="InterPro" id="IPR021886">
    <property type="entry name" value="MgsA_C"/>
</dbReference>
<evidence type="ECO:0000256" key="3">
    <source>
        <dbReference type="ARBA" id="ARBA00022705"/>
    </source>
</evidence>
<dbReference type="CDD" id="cd18139">
    <property type="entry name" value="HLD_clamp_RarA"/>
    <property type="match status" value="1"/>
</dbReference>
<dbReference type="CDD" id="cd00009">
    <property type="entry name" value="AAA"/>
    <property type="match status" value="1"/>
</dbReference>
<dbReference type="Pfam" id="PF12002">
    <property type="entry name" value="MgsA_C"/>
    <property type="match status" value="1"/>
</dbReference>
<evidence type="ECO:0000256" key="4">
    <source>
        <dbReference type="ARBA" id="ARBA00022741"/>
    </source>
</evidence>
<dbReference type="PANTHER" id="PTHR13779">
    <property type="entry name" value="WERNER HELICASE-INTERACTING PROTEIN 1 FAMILY MEMBER"/>
    <property type="match status" value="1"/>
</dbReference>
<keyword evidence="3" id="KW-0235">DNA replication</keyword>
<keyword evidence="5" id="KW-0067">ATP-binding</keyword>
<dbReference type="Proteomes" id="UP000297447">
    <property type="component" value="Unassembled WGS sequence"/>
</dbReference>
<dbReference type="FunFam" id="1.20.272.10:FF:000001">
    <property type="entry name" value="Putative AAA family ATPase"/>
    <property type="match status" value="1"/>
</dbReference>
<dbReference type="InterPro" id="IPR032423">
    <property type="entry name" value="AAA_assoc_2"/>
</dbReference>
<dbReference type="RefSeq" id="WP_134518833.1">
    <property type="nucleotide sequence ID" value="NZ_SOHE01000030.1"/>
</dbReference>